<protein>
    <submittedName>
        <fullName evidence="1">Uncharacterized protein</fullName>
    </submittedName>
</protein>
<proteinExistence type="predicted"/>
<dbReference type="Proteomes" id="UP000818323">
    <property type="component" value="Unassembled WGS sequence"/>
</dbReference>
<name>A0ABW9YTK6_9HYPH</name>
<reference evidence="1 2" key="1">
    <citation type="submission" date="2020-01" db="EMBL/GenBank/DDBJ databases">
        <title>Microvirga sp. nov., an arsenate reduction bacterium isolated from Tibet hotspring sediments.</title>
        <authorList>
            <person name="Yuan C.-G."/>
        </authorList>
    </citation>
    <scope>NUCLEOTIDE SEQUENCE [LARGE SCALE GENOMIC DNA]</scope>
    <source>
        <strain evidence="1 2">SYSU G3D203</strain>
    </source>
</reference>
<dbReference type="EMBL" id="JAAAXJ010000001">
    <property type="protein sequence ID" value="NBJ22810.1"/>
    <property type="molecule type" value="Genomic_DNA"/>
</dbReference>
<dbReference type="RefSeq" id="WP_161723258.1">
    <property type="nucleotide sequence ID" value="NZ_JAAAXI010000007.1"/>
</dbReference>
<gene>
    <name evidence="1" type="ORF">GR303_00365</name>
</gene>
<keyword evidence="2" id="KW-1185">Reference proteome</keyword>
<accession>A0ABW9YTK6</accession>
<evidence type="ECO:0000313" key="2">
    <source>
        <dbReference type="Proteomes" id="UP000818323"/>
    </source>
</evidence>
<organism evidence="1 2">
    <name type="scientific">Microvirga arsenatis</name>
    <dbReference type="NCBI Taxonomy" id="2692265"/>
    <lineage>
        <taxon>Bacteria</taxon>
        <taxon>Pseudomonadati</taxon>
        <taxon>Pseudomonadota</taxon>
        <taxon>Alphaproteobacteria</taxon>
        <taxon>Hyphomicrobiales</taxon>
        <taxon>Methylobacteriaceae</taxon>
        <taxon>Microvirga</taxon>
    </lineage>
</organism>
<sequence length="51" mass="5354">MKGMKAGSGIDWRQLPLIVVAGLLIGTLFGQALKAYAPATTIVATKSKLRP</sequence>
<evidence type="ECO:0000313" key="1">
    <source>
        <dbReference type="EMBL" id="NBJ22810.1"/>
    </source>
</evidence>
<comment type="caution">
    <text evidence="1">The sequence shown here is derived from an EMBL/GenBank/DDBJ whole genome shotgun (WGS) entry which is preliminary data.</text>
</comment>